<dbReference type="AlphaFoldDB" id="A0AAE1VHJ2"/>
<gene>
    <name evidence="2" type="ORF">RND71_009788</name>
</gene>
<evidence type="ECO:0000313" key="3">
    <source>
        <dbReference type="Proteomes" id="UP001291623"/>
    </source>
</evidence>
<keyword evidence="3" id="KW-1185">Reference proteome</keyword>
<comment type="caution">
    <text evidence="2">The sequence shown here is derived from an EMBL/GenBank/DDBJ whole genome shotgun (WGS) entry which is preliminary data.</text>
</comment>
<organism evidence="2 3">
    <name type="scientific">Anisodus tanguticus</name>
    <dbReference type="NCBI Taxonomy" id="243964"/>
    <lineage>
        <taxon>Eukaryota</taxon>
        <taxon>Viridiplantae</taxon>
        <taxon>Streptophyta</taxon>
        <taxon>Embryophyta</taxon>
        <taxon>Tracheophyta</taxon>
        <taxon>Spermatophyta</taxon>
        <taxon>Magnoliopsida</taxon>
        <taxon>eudicotyledons</taxon>
        <taxon>Gunneridae</taxon>
        <taxon>Pentapetalae</taxon>
        <taxon>asterids</taxon>
        <taxon>lamiids</taxon>
        <taxon>Solanales</taxon>
        <taxon>Solanaceae</taxon>
        <taxon>Solanoideae</taxon>
        <taxon>Hyoscyameae</taxon>
        <taxon>Anisodus</taxon>
    </lineage>
</organism>
<accession>A0AAE1VHJ2</accession>
<sequence length="49" mass="5495">MCVQPANEDVGTSRQRTPDFVEIPSPAKQQRNRLAVTNTQLTPKIIEES</sequence>
<protein>
    <submittedName>
        <fullName evidence="2">Uncharacterized protein</fullName>
    </submittedName>
</protein>
<proteinExistence type="predicted"/>
<evidence type="ECO:0000313" key="2">
    <source>
        <dbReference type="EMBL" id="KAK4370313.1"/>
    </source>
</evidence>
<reference evidence="2" key="1">
    <citation type="submission" date="2023-12" db="EMBL/GenBank/DDBJ databases">
        <title>Genome assembly of Anisodus tanguticus.</title>
        <authorList>
            <person name="Wang Y.-J."/>
        </authorList>
    </citation>
    <scope>NUCLEOTIDE SEQUENCE</scope>
    <source>
        <strain evidence="2">KB-2021</strain>
        <tissue evidence="2">Leaf</tissue>
    </source>
</reference>
<dbReference type="EMBL" id="JAVYJV010000005">
    <property type="protein sequence ID" value="KAK4370313.1"/>
    <property type="molecule type" value="Genomic_DNA"/>
</dbReference>
<name>A0AAE1VHJ2_9SOLA</name>
<dbReference type="Proteomes" id="UP001291623">
    <property type="component" value="Unassembled WGS sequence"/>
</dbReference>
<feature type="region of interest" description="Disordered" evidence="1">
    <location>
        <begin position="1"/>
        <end position="20"/>
    </location>
</feature>
<evidence type="ECO:0000256" key="1">
    <source>
        <dbReference type="SAM" id="MobiDB-lite"/>
    </source>
</evidence>